<reference evidence="8 9" key="1">
    <citation type="submission" date="2018-05" db="EMBL/GenBank/DDBJ databases">
        <title>Genomic Encyclopedia of Type Strains, Phase IV (KMG-IV): sequencing the most valuable type-strain genomes for metagenomic binning, comparative biology and taxonomic classification.</title>
        <authorList>
            <person name="Goeker M."/>
        </authorList>
    </citation>
    <scope>NUCLEOTIDE SEQUENCE [LARGE SCALE GENOMIC DNA]</scope>
    <source>
        <strain evidence="8 9">DSM 103371</strain>
    </source>
</reference>
<dbReference type="GO" id="GO:0005524">
    <property type="term" value="F:ATP binding"/>
    <property type="evidence" value="ECO:0007669"/>
    <property type="project" value="UniProtKB-KW"/>
</dbReference>
<dbReference type="PANTHER" id="PTHR41299">
    <property type="entry name" value="THIAMINE PYROPHOSPHOKINASE"/>
    <property type="match status" value="1"/>
</dbReference>
<evidence type="ECO:0000313" key="8">
    <source>
        <dbReference type="EMBL" id="PWK54065.1"/>
    </source>
</evidence>
<gene>
    <name evidence="8" type="ORF">C8D95_11253</name>
</gene>
<name>A0A316G126_9RHOB</name>
<evidence type="ECO:0000256" key="4">
    <source>
        <dbReference type="ARBA" id="ARBA00022840"/>
    </source>
</evidence>
<dbReference type="CDD" id="cd07995">
    <property type="entry name" value="TPK"/>
    <property type="match status" value="1"/>
</dbReference>
<dbReference type="Pfam" id="PF04263">
    <property type="entry name" value="TPK_catalytic"/>
    <property type="match status" value="1"/>
</dbReference>
<dbReference type="InterPro" id="IPR007371">
    <property type="entry name" value="TPK_catalytic"/>
</dbReference>
<feature type="domain" description="Thiamin pyrophosphokinase thiamin-binding" evidence="7">
    <location>
        <begin position="137"/>
        <end position="210"/>
    </location>
</feature>
<dbReference type="Gene3D" id="3.40.50.10240">
    <property type="entry name" value="Thiamin pyrophosphokinase, catalytic domain"/>
    <property type="match status" value="1"/>
</dbReference>
<dbReference type="SMART" id="SM00983">
    <property type="entry name" value="TPK_B1_binding"/>
    <property type="match status" value="1"/>
</dbReference>
<organism evidence="8 9">
    <name type="scientific">Silicimonas algicola</name>
    <dbReference type="NCBI Taxonomy" id="1826607"/>
    <lineage>
        <taxon>Bacteria</taxon>
        <taxon>Pseudomonadati</taxon>
        <taxon>Pseudomonadota</taxon>
        <taxon>Alphaproteobacteria</taxon>
        <taxon>Rhodobacterales</taxon>
        <taxon>Paracoccaceae</taxon>
    </lineage>
</organism>
<keyword evidence="2" id="KW-0547">Nucleotide-binding</keyword>
<dbReference type="InterPro" id="IPR006282">
    <property type="entry name" value="Thi_PPkinase"/>
</dbReference>
<evidence type="ECO:0000259" key="7">
    <source>
        <dbReference type="SMART" id="SM00983"/>
    </source>
</evidence>
<evidence type="ECO:0000256" key="5">
    <source>
        <dbReference type="NCBIfam" id="TIGR01378"/>
    </source>
</evidence>
<keyword evidence="3 8" id="KW-0418">Kinase</keyword>
<dbReference type="InterPro" id="IPR007373">
    <property type="entry name" value="Thiamin_PyroPKinase_B1-bd"/>
</dbReference>
<protein>
    <recommendedName>
        <fullName evidence="5">Thiamine diphosphokinase</fullName>
        <ecNumber evidence="5">2.7.6.2</ecNumber>
    </recommendedName>
</protein>
<dbReference type="AlphaFoldDB" id="A0A316G126"/>
<dbReference type="SUPFAM" id="SSF63999">
    <property type="entry name" value="Thiamin pyrophosphokinase, catalytic domain"/>
    <property type="match status" value="1"/>
</dbReference>
<dbReference type="EC" id="2.7.6.2" evidence="5"/>
<sequence>MGTEQSDLGRETVQSDQGVTLVGGGRPSRPEIDRALALAPVLIAADGGANFCLDEGLEPVAVIGDFDSVRPGARTALSGARFLWVEEQESTDFEKCLTAIRAPFVLAAGFTDGRLDHTLAAFSVLVRTPGAPTILVGRHDIAFAAPARLTLDVPPGLRLSLFPMAPVTGRSAGLRWPIEGLSLDPMGRIGTSNETTGPVRLSFDGPGCVVLMPPEALPSALSALTAQGTVPER</sequence>
<dbReference type="PANTHER" id="PTHR41299:SF1">
    <property type="entry name" value="THIAMINE PYROPHOSPHOKINASE"/>
    <property type="match status" value="1"/>
</dbReference>
<dbReference type="GO" id="GO:0006772">
    <property type="term" value="P:thiamine metabolic process"/>
    <property type="evidence" value="ECO:0007669"/>
    <property type="project" value="UniProtKB-UniRule"/>
</dbReference>
<dbReference type="EMBL" id="QGGV01000012">
    <property type="protein sequence ID" value="PWK54065.1"/>
    <property type="molecule type" value="Genomic_DNA"/>
</dbReference>
<accession>A0A316G126</accession>
<evidence type="ECO:0000256" key="6">
    <source>
        <dbReference type="SAM" id="MobiDB-lite"/>
    </source>
</evidence>
<feature type="region of interest" description="Disordered" evidence="6">
    <location>
        <begin position="1"/>
        <end position="26"/>
    </location>
</feature>
<dbReference type="GO" id="GO:0009229">
    <property type="term" value="P:thiamine diphosphate biosynthetic process"/>
    <property type="evidence" value="ECO:0007669"/>
    <property type="project" value="InterPro"/>
</dbReference>
<dbReference type="NCBIfam" id="TIGR01378">
    <property type="entry name" value="thi_PPkinase"/>
    <property type="match status" value="1"/>
</dbReference>
<evidence type="ECO:0000256" key="1">
    <source>
        <dbReference type="ARBA" id="ARBA00022679"/>
    </source>
</evidence>
<dbReference type="SUPFAM" id="SSF63862">
    <property type="entry name" value="Thiamin pyrophosphokinase, substrate-binding domain"/>
    <property type="match status" value="1"/>
</dbReference>
<comment type="caution">
    <text evidence="8">The sequence shown here is derived from an EMBL/GenBank/DDBJ whole genome shotgun (WGS) entry which is preliminary data.</text>
</comment>
<evidence type="ECO:0000256" key="3">
    <source>
        <dbReference type="ARBA" id="ARBA00022777"/>
    </source>
</evidence>
<dbReference type="InterPro" id="IPR036759">
    <property type="entry name" value="TPK_catalytic_sf"/>
</dbReference>
<proteinExistence type="predicted"/>
<feature type="compositionally biased region" description="Polar residues" evidence="6">
    <location>
        <begin position="1"/>
        <end position="18"/>
    </location>
</feature>
<keyword evidence="4" id="KW-0067">ATP-binding</keyword>
<keyword evidence="9" id="KW-1185">Reference proteome</keyword>
<dbReference type="GO" id="GO:0004788">
    <property type="term" value="F:thiamine diphosphokinase activity"/>
    <property type="evidence" value="ECO:0007669"/>
    <property type="project" value="UniProtKB-UniRule"/>
</dbReference>
<dbReference type="InterPro" id="IPR053149">
    <property type="entry name" value="TPK"/>
</dbReference>
<dbReference type="RefSeq" id="WP_241239740.1">
    <property type="nucleotide sequence ID" value="NZ_CP034588.1"/>
</dbReference>
<dbReference type="InterPro" id="IPR036371">
    <property type="entry name" value="TPK_B1-bd_sf"/>
</dbReference>
<dbReference type="GO" id="GO:0016301">
    <property type="term" value="F:kinase activity"/>
    <property type="evidence" value="ECO:0007669"/>
    <property type="project" value="UniProtKB-KW"/>
</dbReference>
<dbReference type="GO" id="GO:0030975">
    <property type="term" value="F:thiamine binding"/>
    <property type="evidence" value="ECO:0007669"/>
    <property type="project" value="InterPro"/>
</dbReference>
<keyword evidence="1" id="KW-0808">Transferase</keyword>
<evidence type="ECO:0000256" key="2">
    <source>
        <dbReference type="ARBA" id="ARBA00022741"/>
    </source>
</evidence>
<evidence type="ECO:0000313" key="9">
    <source>
        <dbReference type="Proteomes" id="UP000245390"/>
    </source>
</evidence>
<dbReference type="Proteomes" id="UP000245390">
    <property type="component" value="Unassembled WGS sequence"/>
</dbReference>